<evidence type="ECO:0000256" key="9">
    <source>
        <dbReference type="ARBA" id="ARBA00022960"/>
    </source>
</evidence>
<keyword evidence="6" id="KW-0645">Protease</keyword>
<evidence type="ECO:0000256" key="4">
    <source>
        <dbReference type="ARBA" id="ARBA00022519"/>
    </source>
</evidence>
<keyword evidence="13" id="KW-0961">Cell wall biogenesis/degradation</keyword>
<dbReference type="Gene3D" id="3.40.710.10">
    <property type="entry name" value="DD-peptidase/beta-lactamase superfamily"/>
    <property type="match status" value="1"/>
</dbReference>
<comment type="subcellular location">
    <subcellularLocation>
        <location evidence="2">Cell membrane</location>
    </subcellularLocation>
    <subcellularLocation>
        <location evidence="1">Membrane</location>
        <topology evidence="1">Single-pass membrane protein</topology>
    </subcellularLocation>
</comment>
<evidence type="ECO:0000256" key="6">
    <source>
        <dbReference type="ARBA" id="ARBA00022670"/>
    </source>
</evidence>
<dbReference type="Pfam" id="PF00905">
    <property type="entry name" value="Transpeptidase"/>
    <property type="match status" value="1"/>
</dbReference>
<protein>
    <submittedName>
        <fullName evidence="17">Penicillin-binding protein 2</fullName>
    </submittedName>
</protein>
<dbReference type="InterPro" id="IPR050515">
    <property type="entry name" value="Beta-lactam/transpept"/>
</dbReference>
<evidence type="ECO:0000256" key="3">
    <source>
        <dbReference type="ARBA" id="ARBA00022475"/>
    </source>
</evidence>
<evidence type="ECO:0000256" key="11">
    <source>
        <dbReference type="ARBA" id="ARBA00022989"/>
    </source>
</evidence>
<organism evidence="17">
    <name type="scientific">Hydrogenobacter sp</name>
    <dbReference type="NCBI Taxonomy" id="2152829"/>
    <lineage>
        <taxon>Bacteria</taxon>
        <taxon>Pseudomonadati</taxon>
        <taxon>Aquificota</taxon>
        <taxon>Aquificia</taxon>
        <taxon>Aquificales</taxon>
        <taxon>Aquificaceae</taxon>
        <taxon>Hydrogenobacter</taxon>
    </lineage>
</organism>
<dbReference type="GO" id="GO:0071972">
    <property type="term" value="F:peptidoglycan L,D-transpeptidase activity"/>
    <property type="evidence" value="ECO:0007669"/>
    <property type="project" value="TreeGrafter"/>
</dbReference>
<dbReference type="SUPFAM" id="SSF56601">
    <property type="entry name" value="beta-lactamase/transpeptidase-like"/>
    <property type="match status" value="1"/>
</dbReference>
<evidence type="ECO:0000256" key="12">
    <source>
        <dbReference type="ARBA" id="ARBA00023136"/>
    </source>
</evidence>
<dbReference type="FunFam" id="3.40.710.10:FF:000024">
    <property type="entry name" value="Penicillin-binding protein 2"/>
    <property type="match status" value="1"/>
</dbReference>
<dbReference type="GO" id="GO:0009252">
    <property type="term" value="P:peptidoglycan biosynthetic process"/>
    <property type="evidence" value="ECO:0007669"/>
    <property type="project" value="UniProtKB-KW"/>
</dbReference>
<comment type="caution">
    <text evidence="17">The sequence shown here is derived from an EMBL/GenBank/DDBJ whole genome shotgun (WGS) entry which is preliminary data.</text>
</comment>
<dbReference type="GO" id="GO:0005886">
    <property type="term" value="C:plasma membrane"/>
    <property type="evidence" value="ECO:0007669"/>
    <property type="project" value="UniProtKB-SubCell"/>
</dbReference>
<dbReference type="SUPFAM" id="SSF56519">
    <property type="entry name" value="Penicillin binding protein dimerisation domain"/>
    <property type="match status" value="1"/>
</dbReference>
<keyword evidence="5" id="KW-0121">Carboxypeptidase</keyword>
<evidence type="ECO:0000256" key="1">
    <source>
        <dbReference type="ARBA" id="ARBA00004167"/>
    </source>
</evidence>
<dbReference type="NCBIfam" id="TIGR03423">
    <property type="entry name" value="pbp2_mrdA"/>
    <property type="match status" value="1"/>
</dbReference>
<gene>
    <name evidence="17" type="primary">mrdA</name>
    <name evidence="17" type="ORF">ENO47_03345</name>
</gene>
<evidence type="ECO:0000256" key="5">
    <source>
        <dbReference type="ARBA" id="ARBA00022645"/>
    </source>
</evidence>
<evidence type="ECO:0000256" key="7">
    <source>
        <dbReference type="ARBA" id="ARBA00022692"/>
    </source>
</evidence>
<keyword evidence="11 14" id="KW-1133">Transmembrane helix</keyword>
<dbReference type="Gene3D" id="3.90.1310.10">
    <property type="entry name" value="Penicillin-binding protein 2a (Domain 2)"/>
    <property type="match status" value="1"/>
</dbReference>
<dbReference type="GO" id="GO:0071555">
    <property type="term" value="P:cell wall organization"/>
    <property type="evidence" value="ECO:0007669"/>
    <property type="project" value="UniProtKB-KW"/>
</dbReference>
<keyword evidence="7 14" id="KW-0812">Transmembrane</keyword>
<dbReference type="Pfam" id="PF03717">
    <property type="entry name" value="PBP_dimer"/>
    <property type="match status" value="1"/>
</dbReference>
<dbReference type="GO" id="GO:0008658">
    <property type="term" value="F:penicillin binding"/>
    <property type="evidence" value="ECO:0007669"/>
    <property type="project" value="InterPro"/>
</dbReference>
<dbReference type="GO" id="GO:0009002">
    <property type="term" value="F:serine-type D-Ala-D-Ala carboxypeptidase activity"/>
    <property type="evidence" value="ECO:0007669"/>
    <property type="project" value="InterPro"/>
</dbReference>
<dbReference type="AlphaFoldDB" id="A0A7C2ZE14"/>
<keyword evidence="3" id="KW-1003">Cell membrane</keyword>
<dbReference type="InterPro" id="IPR036138">
    <property type="entry name" value="PBP_dimer_sf"/>
</dbReference>
<keyword evidence="12 14" id="KW-0472">Membrane</keyword>
<sequence>MSRRRFLFLAFIGFAAYLILVIRLFYLQIIKGKLYKELSQKNYVRKRIIYPQRGDILDRRGEKIAQDVPKYMLFIDNQKLQEEGNLKEVLENLKSIFNVQLDYESLRKRRSIEPILLMELKTQEEIDKFYNYSYKLPGVFINTIPSRFYTQGEICAHVVGYVGYPTEKHLQKYGDRISTQSLVGMYGLERAFDQDLLGKVGAEEVMVNAVGKVIGNIGYVEPEKGNTLVLSIDVRIQRIAYEVFRDSGHKAGAVLILDSRTGEVLALLSYPSFDPNKISDLWQAYSGDSLKPLFNRALYAKYPPASVIKPALGVALLEKGVSPKEGVVCHGSFELGNRDFFCWNRSGHGWVNLHKAIKDSCDVYFYHYGYYKLGPREIERVLRSFSYGEEIPFDLPLSKGFIPTPQWKRSKLKEPWYGGDTVNMSIGQGFMKATLFEQTLMMMAIVNNGVIYKPILVREKRDANGNVIWKAKRSVYKVVRAKPEYFALVREALRDVVRSGTATSAYSSIVDIAGKTGTAQISVHSARRKNLPYHLRDHAWFVGFAPYRDPVFVIGVLVEHGGSGGSAAAPIARRILERIYIEGIHKEL</sequence>
<evidence type="ECO:0000259" key="16">
    <source>
        <dbReference type="Pfam" id="PF03717"/>
    </source>
</evidence>
<feature type="domain" description="Penicillin-binding protein dimerisation" evidence="16">
    <location>
        <begin position="49"/>
        <end position="216"/>
    </location>
</feature>
<reference evidence="17" key="1">
    <citation type="journal article" date="2020" name="mSystems">
        <title>Genome- and Community-Level Interaction Insights into Carbon Utilization and Element Cycling Functions of Hydrothermarchaeota in Hydrothermal Sediment.</title>
        <authorList>
            <person name="Zhou Z."/>
            <person name="Liu Y."/>
            <person name="Xu W."/>
            <person name="Pan J."/>
            <person name="Luo Z.H."/>
            <person name="Li M."/>
        </authorList>
    </citation>
    <scope>NUCLEOTIDE SEQUENCE [LARGE SCALE GENOMIC DNA]</scope>
    <source>
        <strain evidence="17">SpSt-132</strain>
    </source>
</reference>
<dbReference type="InterPro" id="IPR001460">
    <property type="entry name" value="PCN-bd_Tpept"/>
</dbReference>
<keyword evidence="10" id="KW-0573">Peptidoglycan synthesis</keyword>
<dbReference type="PANTHER" id="PTHR30627:SF2">
    <property type="entry name" value="PEPTIDOGLYCAN D,D-TRANSPEPTIDASE MRDA"/>
    <property type="match status" value="1"/>
</dbReference>
<keyword evidence="8" id="KW-0378">Hydrolase</keyword>
<name>A0A7C2ZE14_9AQUI</name>
<dbReference type="GO" id="GO:0006508">
    <property type="term" value="P:proteolysis"/>
    <property type="evidence" value="ECO:0007669"/>
    <property type="project" value="UniProtKB-KW"/>
</dbReference>
<feature type="transmembrane region" description="Helical" evidence="14">
    <location>
        <begin position="6"/>
        <end position="26"/>
    </location>
</feature>
<dbReference type="PANTHER" id="PTHR30627">
    <property type="entry name" value="PEPTIDOGLYCAN D,D-TRANSPEPTIDASE"/>
    <property type="match status" value="1"/>
</dbReference>
<keyword evidence="4" id="KW-0997">Cell inner membrane</keyword>
<dbReference type="GO" id="GO:0008360">
    <property type="term" value="P:regulation of cell shape"/>
    <property type="evidence" value="ECO:0007669"/>
    <property type="project" value="UniProtKB-KW"/>
</dbReference>
<evidence type="ECO:0000256" key="2">
    <source>
        <dbReference type="ARBA" id="ARBA00004236"/>
    </source>
</evidence>
<feature type="domain" description="Penicillin-binding protein transpeptidase" evidence="15">
    <location>
        <begin position="252"/>
        <end position="577"/>
    </location>
</feature>
<dbReference type="EMBL" id="DSFP01000031">
    <property type="protein sequence ID" value="HEW45690.1"/>
    <property type="molecule type" value="Genomic_DNA"/>
</dbReference>
<accession>A0A7C2ZE14</accession>
<evidence type="ECO:0000256" key="10">
    <source>
        <dbReference type="ARBA" id="ARBA00022984"/>
    </source>
</evidence>
<dbReference type="InterPro" id="IPR005311">
    <property type="entry name" value="PBP_dimer"/>
</dbReference>
<dbReference type="InterPro" id="IPR012338">
    <property type="entry name" value="Beta-lactam/transpept-like"/>
</dbReference>
<proteinExistence type="predicted"/>
<dbReference type="InterPro" id="IPR017790">
    <property type="entry name" value="Penicillin-binding_protein_2"/>
</dbReference>
<evidence type="ECO:0000259" key="15">
    <source>
        <dbReference type="Pfam" id="PF00905"/>
    </source>
</evidence>
<evidence type="ECO:0000313" key="17">
    <source>
        <dbReference type="EMBL" id="HEW45690.1"/>
    </source>
</evidence>
<evidence type="ECO:0000256" key="13">
    <source>
        <dbReference type="ARBA" id="ARBA00023316"/>
    </source>
</evidence>
<keyword evidence="9" id="KW-0133">Cell shape</keyword>
<evidence type="ECO:0000256" key="8">
    <source>
        <dbReference type="ARBA" id="ARBA00022801"/>
    </source>
</evidence>
<evidence type="ECO:0000256" key="14">
    <source>
        <dbReference type="SAM" id="Phobius"/>
    </source>
</evidence>
<dbReference type="Gene3D" id="3.30.1390.30">
    <property type="entry name" value="Penicillin-binding protein 2a, domain 3"/>
    <property type="match status" value="1"/>
</dbReference>